<feature type="compositionally biased region" description="Low complexity" evidence="1">
    <location>
        <begin position="130"/>
        <end position="142"/>
    </location>
</feature>
<dbReference type="Proteomes" id="UP001182556">
    <property type="component" value="Unassembled WGS sequence"/>
</dbReference>
<dbReference type="EMBL" id="JAODAN010000006">
    <property type="protein sequence ID" value="KAK1923472.1"/>
    <property type="molecule type" value="Genomic_DNA"/>
</dbReference>
<proteinExistence type="predicted"/>
<feature type="region of interest" description="Disordered" evidence="1">
    <location>
        <begin position="1"/>
        <end position="169"/>
    </location>
</feature>
<evidence type="ECO:0000313" key="3">
    <source>
        <dbReference type="Proteomes" id="UP001182556"/>
    </source>
</evidence>
<comment type="caution">
    <text evidence="2">The sequence shown here is derived from an EMBL/GenBank/DDBJ whole genome shotgun (WGS) entry which is preliminary data.</text>
</comment>
<name>A0AAD9FQK2_PAPLA</name>
<organism evidence="2 3">
    <name type="scientific">Papiliotrema laurentii</name>
    <name type="common">Cryptococcus laurentii</name>
    <dbReference type="NCBI Taxonomy" id="5418"/>
    <lineage>
        <taxon>Eukaryota</taxon>
        <taxon>Fungi</taxon>
        <taxon>Dikarya</taxon>
        <taxon>Basidiomycota</taxon>
        <taxon>Agaricomycotina</taxon>
        <taxon>Tremellomycetes</taxon>
        <taxon>Tremellales</taxon>
        <taxon>Rhynchogastremaceae</taxon>
        <taxon>Papiliotrema</taxon>
    </lineage>
</organism>
<feature type="region of interest" description="Disordered" evidence="1">
    <location>
        <begin position="191"/>
        <end position="303"/>
    </location>
</feature>
<feature type="compositionally biased region" description="Polar residues" evidence="1">
    <location>
        <begin position="99"/>
        <end position="114"/>
    </location>
</feature>
<accession>A0AAD9FQK2</accession>
<keyword evidence="3" id="KW-1185">Reference proteome</keyword>
<evidence type="ECO:0000313" key="2">
    <source>
        <dbReference type="EMBL" id="KAK1923472.1"/>
    </source>
</evidence>
<feature type="compositionally biased region" description="Basic and acidic residues" evidence="1">
    <location>
        <begin position="88"/>
        <end position="97"/>
    </location>
</feature>
<feature type="compositionally biased region" description="Acidic residues" evidence="1">
    <location>
        <begin position="417"/>
        <end position="426"/>
    </location>
</feature>
<sequence length="457" mass="48971">MESPQKPAGRPDEGLSVIGKRKARHGHATGCPPTPPRTRASTHLPTPETGRRMSKRVAVSQPSSSAHTLPTPETLPRKRKAPSSPHPIQEESSKEASDPSPTGHTTFFLSQSSSSRHDATSRRRPGLTFAQQMAAASASAPATSRHGAGVGMRGARSGGHQVDKISSSRPVVIVDEDSPFVIPGSAAAATLASPGRVTRHRPGMVSGDKQADTGASPRTRSSLAEPLRSPPMIIADPVHSAASLLSPPPTRRVNRIKTTPPPPSPGTAARKATEARRRKMMDEDENPFLVKPGQKAVHRPRPVVDETRETVTYVFRGAKKVFANPFIPHNVPIPGSDLPVEDVDFEPHPCPPPRLLWPTEPEAANASTPRRKRRAMEPLTAPGAVSDEDVSPPSSPVPMATPGGPSHHSTKYHSDDEFLPEDDERDNDIGVRKGLLFGSGATIRPRDSQSTRPRTQL</sequence>
<feature type="region of interest" description="Disordered" evidence="1">
    <location>
        <begin position="336"/>
        <end position="457"/>
    </location>
</feature>
<evidence type="ECO:0000256" key="1">
    <source>
        <dbReference type="SAM" id="MobiDB-lite"/>
    </source>
</evidence>
<protein>
    <submittedName>
        <fullName evidence="2">Uncharacterized protein</fullName>
    </submittedName>
</protein>
<dbReference type="AlphaFoldDB" id="A0AAD9FQK2"/>
<reference evidence="2" key="1">
    <citation type="submission" date="2023-02" db="EMBL/GenBank/DDBJ databases">
        <title>Identification and recombinant expression of a fungal hydrolase from Papiliotrema laurentii that hydrolyzes apple cutin and clears colloidal polyester polyurethane.</title>
        <authorList>
            <consortium name="DOE Joint Genome Institute"/>
            <person name="Roman V.A."/>
            <person name="Bojanowski C."/>
            <person name="Crable B.R."/>
            <person name="Wagner D.N."/>
            <person name="Hung C.S."/>
            <person name="Nadeau L.J."/>
            <person name="Schratz L."/>
            <person name="Haridas S."/>
            <person name="Pangilinan J."/>
            <person name="Lipzen A."/>
            <person name="Na H."/>
            <person name="Yan M."/>
            <person name="Ng V."/>
            <person name="Grigoriev I.V."/>
            <person name="Spatafora J.W."/>
            <person name="Barlow D."/>
            <person name="Biffinger J."/>
            <person name="Kelley-Loughnane N."/>
            <person name="Varaljay V.A."/>
            <person name="Crookes-Goodson W.J."/>
        </authorList>
    </citation>
    <scope>NUCLEOTIDE SEQUENCE</scope>
    <source>
        <strain evidence="2">5307AH</strain>
    </source>
</reference>
<gene>
    <name evidence="2" type="ORF">DB88DRAFT_299762</name>
</gene>